<dbReference type="PANTHER" id="PTHR22602:SF0">
    <property type="entry name" value="TRANSFERASE CAF17, MITOCHONDRIAL-RELATED"/>
    <property type="match status" value="1"/>
</dbReference>
<protein>
    <submittedName>
        <fullName evidence="2">Folate-binding protein YgfZ</fullName>
    </submittedName>
</protein>
<keyword evidence="3" id="KW-1185">Reference proteome</keyword>
<dbReference type="InterPro" id="IPR027266">
    <property type="entry name" value="TrmE/GcvT-like"/>
</dbReference>
<evidence type="ECO:0000313" key="2">
    <source>
        <dbReference type="EMBL" id="URL59963.1"/>
    </source>
</evidence>
<sequence length="280" mass="30210">MVWPWPGRISYASAPPCAPHMPSKTTRTITLSGADAIAFTHAQLSSDVLALATGHWQWSAWLDPKGRVRVFLQVARLADDRLVLVPRGGDAEAIAADLKRFVFRAKVEVSVSDTLHVADGDGVTDGEASEAHGVLTLGEGDASLRIGAHAGDDAWIARHIARGFPWLPDAALNALLPPALSMERLGAVAFAKGCFPGQEIAARLHFLGGHKRHLRIARSDDAWREGETIRIDGRDIGIILMHEPSPDTPTTLVVLDDAFVQAETLDSHGKRLHVLSTFAE</sequence>
<dbReference type="Gene3D" id="2.40.30.160">
    <property type="match status" value="1"/>
</dbReference>
<dbReference type="Proteomes" id="UP001056681">
    <property type="component" value="Chromosome"/>
</dbReference>
<keyword evidence="1" id="KW-0809">Transit peptide</keyword>
<gene>
    <name evidence="2" type="ORF">IM816_07730</name>
</gene>
<dbReference type="Gene3D" id="3.30.1360.120">
    <property type="entry name" value="Probable tRNA modification gtpase trme, domain 1"/>
    <property type="match status" value="1"/>
</dbReference>
<accession>A0ABY4T4Y3</accession>
<reference evidence="2" key="1">
    <citation type="submission" date="2020-10" db="EMBL/GenBank/DDBJ databases">
        <title>Whole-genome sequence of Luteibacter sp. EIF3.</title>
        <authorList>
            <person name="Friedrich I."/>
            <person name="Hertel R."/>
            <person name="Daniel R."/>
        </authorList>
    </citation>
    <scope>NUCLEOTIDE SEQUENCE</scope>
    <source>
        <strain evidence="2">EIF3</strain>
    </source>
</reference>
<evidence type="ECO:0000256" key="1">
    <source>
        <dbReference type="ARBA" id="ARBA00022946"/>
    </source>
</evidence>
<dbReference type="NCBIfam" id="TIGR03317">
    <property type="entry name" value="ygfZ_signature"/>
    <property type="match status" value="1"/>
</dbReference>
<evidence type="ECO:0000313" key="3">
    <source>
        <dbReference type="Proteomes" id="UP001056681"/>
    </source>
</evidence>
<dbReference type="InterPro" id="IPR045179">
    <property type="entry name" value="YgfZ/GcvT"/>
</dbReference>
<dbReference type="SUPFAM" id="SSF103025">
    <property type="entry name" value="Folate-binding domain"/>
    <property type="match status" value="1"/>
</dbReference>
<organism evidence="2 3">
    <name type="scientific">Luteibacter flocculans</name>
    <dbReference type="NCBI Taxonomy" id="2780091"/>
    <lineage>
        <taxon>Bacteria</taxon>
        <taxon>Pseudomonadati</taxon>
        <taxon>Pseudomonadota</taxon>
        <taxon>Gammaproteobacteria</taxon>
        <taxon>Lysobacterales</taxon>
        <taxon>Rhodanobacteraceae</taxon>
        <taxon>Luteibacter</taxon>
    </lineage>
</organism>
<name>A0ABY4T4Y3_9GAMM</name>
<proteinExistence type="predicted"/>
<dbReference type="InterPro" id="IPR017703">
    <property type="entry name" value="YgfZ/GCV_T_CS"/>
</dbReference>
<dbReference type="PANTHER" id="PTHR22602">
    <property type="entry name" value="TRANSFERASE CAF17, MITOCHONDRIAL-RELATED"/>
    <property type="match status" value="1"/>
</dbReference>
<dbReference type="EMBL" id="CP063231">
    <property type="protein sequence ID" value="URL59963.1"/>
    <property type="molecule type" value="Genomic_DNA"/>
</dbReference>